<dbReference type="Pfam" id="PF00632">
    <property type="entry name" value="HECT"/>
    <property type="match status" value="1"/>
</dbReference>
<name>A0ABP0SAJ5_9DINO</name>
<keyword evidence="4 5" id="KW-0833">Ubl conjugation pathway</keyword>
<sequence>MVWPSTVLQATLSFKENQIQVTCQSLAGETLGSFWRNQDETLQELEDGLLGVSGWDHVLLRIHRADAPQVDLDRATLLLDYLDSSQQGQLVIVRSQLGVWLETYPNTGKLLKAMQEFAFHPNSKSFNVNWSVKTVDEVPPIMTCKLLKEAFPATDEAYVRFVRVLARLTAYMEEWNMINLRFLQNWDPGMKCLRHVLCEHWMELARSAATEMVPERPDPIFLLRSHESGRGVAGIVPLGHSFPAAFERNLRVLPFPNATPSLEVGDGAAALLSLDVDWSKETQSDEVLSAFRRIRADPPAIEGNEVLRLVHIQLRLSSMGLAEVLGELDQTHAHFLAELLRYSFYVMKDGQGLHEKVKTATAEFKPDENRGLLLLVLGLQAWERAEHFASLIEDAKPVPLRLILCGLVWCCAMLRYWLCWTEPSLSHCTATATLQARAVSLPELSLSGATLGDALGEGGHTGLLKRRTEAESRMAELQKSVCFSAPYSFKFTVSTQGMAIDAGLSGWGRVLRIHRADAPQVDLDRATLLLDHLDSSQQGQLAIVRSQLGVLQTLAFATPLAERLFPSFHGLMRSTNRSTEAIFQALQPPSLANAEAIRLRVFCCAGQPGTVPTEVYAVQLQPMYDYEFFGEANPLRLEEVKELLPFLNRLAYHFVTAMPDQASLLPAAKALRTSLTSLINLLYHRHQRRPILDSDHDWILPESRTLLRRAPSALNLGTALGVPETEEDEPEAMEVDESGEMGEFPEARCVGSSRGLTLKCAVVVSVECFGATDGNNAITFDTLESATSSVALAEKALQAVLAEMPHVLPFEDRVSILHNAILADQDQRRAFRGPWGLSTLDKRQIRRNHLVDDGIAAFEGLDEAALRDTFRVEFVAPDGTLESGVDGGGLFKEHDLGADDLLHRFASFDLIHQEFMIHICREMFDPEFGLFRATESHSLYPSSEAFTQFPQAADLYIFLGKVVGKAIYEMILLEPQFSRVFLNRVLGRINEVDDIASLDKELHRNMLQIKDAPGPR</sequence>
<organism evidence="7 8">
    <name type="scientific">Durusdinium trenchii</name>
    <dbReference type="NCBI Taxonomy" id="1381693"/>
    <lineage>
        <taxon>Eukaryota</taxon>
        <taxon>Sar</taxon>
        <taxon>Alveolata</taxon>
        <taxon>Dinophyceae</taxon>
        <taxon>Suessiales</taxon>
        <taxon>Symbiodiniaceae</taxon>
        <taxon>Durusdinium</taxon>
    </lineage>
</organism>
<dbReference type="PANTHER" id="PTHR45700:SF2">
    <property type="entry name" value="UBIQUITIN-PROTEIN LIGASE E3C"/>
    <property type="match status" value="1"/>
</dbReference>
<accession>A0ABP0SAJ5</accession>
<feature type="domain" description="HECT" evidence="6">
    <location>
        <begin position="911"/>
        <end position="1016"/>
    </location>
</feature>
<dbReference type="PROSITE" id="PS50237">
    <property type="entry name" value="HECT"/>
    <property type="match status" value="2"/>
</dbReference>
<evidence type="ECO:0000256" key="4">
    <source>
        <dbReference type="ARBA" id="ARBA00022786"/>
    </source>
</evidence>
<evidence type="ECO:0000313" key="8">
    <source>
        <dbReference type="Proteomes" id="UP001642484"/>
    </source>
</evidence>
<dbReference type="EMBL" id="CAXAMN010027217">
    <property type="protein sequence ID" value="CAK9109372.1"/>
    <property type="molecule type" value="Genomic_DNA"/>
</dbReference>
<comment type="caution">
    <text evidence="5">Lacks conserved residue(s) required for the propagation of feature annotation.</text>
</comment>
<dbReference type="EC" id="2.3.2.26" evidence="2"/>
<dbReference type="Proteomes" id="UP001642484">
    <property type="component" value="Unassembled WGS sequence"/>
</dbReference>
<dbReference type="Gene3D" id="3.90.1750.10">
    <property type="entry name" value="Hect, E3 ligase catalytic domains"/>
    <property type="match status" value="1"/>
</dbReference>
<comment type="caution">
    <text evidence="7">The sequence shown here is derived from an EMBL/GenBank/DDBJ whole genome shotgun (WGS) entry which is preliminary data.</text>
</comment>
<proteinExistence type="predicted"/>
<evidence type="ECO:0000256" key="1">
    <source>
        <dbReference type="ARBA" id="ARBA00000885"/>
    </source>
</evidence>
<dbReference type="InterPro" id="IPR000569">
    <property type="entry name" value="HECT_dom"/>
</dbReference>
<dbReference type="InterPro" id="IPR044611">
    <property type="entry name" value="E3A/B/C-like"/>
</dbReference>
<evidence type="ECO:0000313" key="7">
    <source>
        <dbReference type="EMBL" id="CAK9109372.1"/>
    </source>
</evidence>
<evidence type="ECO:0000256" key="3">
    <source>
        <dbReference type="ARBA" id="ARBA00022679"/>
    </source>
</evidence>
<keyword evidence="8" id="KW-1185">Reference proteome</keyword>
<dbReference type="InterPro" id="IPR035983">
    <property type="entry name" value="Hect_E3_ubiquitin_ligase"/>
</dbReference>
<feature type="domain" description="HECT" evidence="6">
    <location>
        <begin position="862"/>
        <end position="893"/>
    </location>
</feature>
<reference evidence="7 8" key="1">
    <citation type="submission" date="2024-02" db="EMBL/GenBank/DDBJ databases">
        <authorList>
            <person name="Chen Y."/>
            <person name="Shah S."/>
            <person name="Dougan E. K."/>
            <person name="Thang M."/>
            <person name="Chan C."/>
        </authorList>
    </citation>
    <scope>NUCLEOTIDE SEQUENCE [LARGE SCALE GENOMIC DNA]</scope>
</reference>
<keyword evidence="3" id="KW-0808">Transferase</keyword>
<dbReference type="PANTHER" id="PTHR45700">
    <property type="entry name" value="UBIQUITIN-PROTEIN LIGASE E3C"/>
    <property type="match status" value="1"/>
</dbReference>
<evidence type="ECO:0000259" key="6">
    <source>
        <dbReference type="PROSITE" id="PS50237"/>
    </source>
</evidence>
<dbReference type="SUPFAM" id="SSF56204">
    <property type="entry name" value="Hect, E3 ligase catalytic domain"/>
    <property type="match status" value="1"/>
</dbReference>
<comment type="catalytic activity">
    <reaction evidence="1">
        <text>S-ubiquitinyl-[E2 ubiquitin-conjugating enzyme]-L-cysteine + [acceptor protein]-L-lysine = [E2 ubiquitin-conjugating enzyme]-L-cysteine + N(6)-ubiquitinyl-[acceptor protein]-L-lysine.</text>
        <dbReference type="EC" id="2.3.2.26"/>
    </reaction>
</comment>
<protein>
    <recommendedName>
        <fullName evidence="2">HECT-type E3 ubiquitin transferase</fullName>
        <ecNumber evidence="2">2.3.2.26</ecNumber>
    </recommendedName>
</protein>
<gene>
    <name evidence="7" type="ORF">CCMP2556_LOCUS50920</name>
</gene>
<evidence type="ECO:0000256" key="2">
    <source>
        <dbReference type="ARBA" id="ARBA00012485"/>
    </source>
</evidence>
<evidence type="ECO:0000256" key="5">
    <source>
        <dbReference type="PROSITE-ProRule" id="PRU00104"/>
    </source>
</evidence>